<evidence type="ECO:0000256" key="1">
    <source>
        <dbReference type="ARBA" id="ARBA00022729"/>
    </source>
</evidence>
<dbReference type="Gene3D" id="3.40.190.10">
    <property type="entry name" value="Periplasmic binding protein-like II"/>
    <property type="match status" value="2"/>
</dbReference>
<evidence type="ECO:0000256" key="2">
    <source>
        <dbReference type="SAM" id="SignalP"/>
    </source>
</evidence>
<dbReference type="SUPFAM" id="SSF53850">
    <property type="entry name" value="Periplasmic binding protein-like II"/>
    <property type="match status" value="1"/>
</dbReference>
<dbReference type="PANTHER" id="PTHR35936">
    <property type="entry name" value="MEMBRANE-BOUND LYTIC MUREIN TRANSGLYCOSYLASE F"/>
    <property type="match status" value="1"/>
</dbReference>
<reference evidence="4 5" key="1">
    <citation type="submission" date="2020-07" db="EMBL/GenBank/DDBJ databases">
        <title>Sequencing the genomes of 1000 actinobacteria strains.</title>
        <authorList>
            <person name="Klenk H.-P."/>
        </authorList>
    </citation>
    <scope>NUCLEOTIDE SEQUENCE [LARGE SCALE GENOMIC DNA]</scope>
    <source>
        <strain evidence="4 5">DSM 23737</strain>
    </source>
</reference>
<evidence type="ECO:0000259" key="3">
    <source>
        <dbReference type="SMART" id="SM00062"/>
    </source>
</evidence>
<sequence>MEQYAFNGEVMKKPMYGLIAAASLALVLSGCAAGNSNADTTTAATDSNSKAPAGLVNEGYFTACIDPEYPPLEYYADSTGGDIIGFDADGIRAVADAWGVEPKFEVTSFDGLMPGLQSGKCDVIFGGLYMSEARMQVADASAVMNAGPSVLASPALAKTLNKPEDLCGLNVATQAASSNAASVVALSDKCVADGRKPINSTEYPKTAETVLAVINGKADALVETNVAATYMATQSEGKLAVAGNVFAPDTTFGVFTKKGSPLSEAVAKVLVTVFDNGALAKAASQYNLDVSILNVH</sequence>
<dbReference type="Pfam" id="PF00497">
    <property type="entry name" value="SBP_bac_3"/>
    <property type="match status" value="1"/>
</dbReference>
<keyword evidence="1 2" id="KW-0732">Signal</keyword>
<dbReference type="CDD" id="cd01004">
    <property type="entry name" value="PBP2_MidA_like"/>
    <property type="match status" value="1"/>
</dbReference>
<dbReference type="EMBL" id="JACGWU010000005">
    <property type="protein sequence ID" value="MBA8829557.1"/>
    <property type="molecule type" value="Genomic_DNA"/>
</dbReference>
<keyword evidence="5" id="KW-1185">Reference proteome</keyword>
<protein>
    <submittedName>
        <fullName evidence="4">ABC-type amino acid transport substrate-binding protein</fullName>
    </submittedName>
</protein>
<feature type="chain" id="PRO_5030841449" evidence="2">
    <location>
        <begin position="39"/>
        <end position="296"/>
    </location>
</feature>
<name>A0A7W3JUS0_9MICO</name>
<comment type="caution">
    <text evidence="4">The sequence shown here is derived from an EMBL/GenBank/DDBJ whole genome shotgun (WGS) entry which is preliminary data.</text>
</comment>
<dbReference type="InterPro" id="IPR001638">
    <property type="entry name" value="Solute-binding_3/MltF_N"/>
</dbReference>
<evidence type="ECO:0000313" key="4">
    <source>
        <dbReference type="EMBL" id="MBA8829557.1"/>
    </source>
</evidence>
<organism evidence="4 5">
    <name type="scientific">Alpinimonas psychrophila</name>
    <dbReference type="NCBI Taxonomy" id="748908"/>
    <lineage>
        <taxon>Bacteria</taxon>
        <taxon>Bacillati</taxon>
        <taxon>Actinomycetota</taxon>
        <taxon>Actinomycetes</taxon>
        <taxon>Micrococcales</taxon>
        <taxon>Microbacteriaceae</taxon>
        <taxon>Alpinimonas</taxon>
    </lineage>
</organism>
<dbReference type="RefSeq" id="WP_182484984.1">
    <property type="nucleotide sequence ID" value="NZ_JACGWU010000005.1"/>
</dbReference>
<feature type="signal peptide" evidence="2">
    <location>
        <begin position="1"/>
        <end position="38"/>
    </location>
</feature>
<proteinExistence type="predicted"/>
<feature type="domain" description="Solute-binding protein family 3/N-terminal" evidence="3">
    <location>
        <begin position="60"/>
        <end position="290"/>
    </location>
</feature>
<dbReference type="Proteomes" id="UP000524237">
    <property type="component" value="Unassembled WGS sequence"/>
</dbReference>
<gene>
    <name evidence="4" type="ORF">FB555_001666</name>
</gene>
<accession>A0A7W3JUS0</accession>
<dbReference type="SMART" id="SM00062">
    <property type="entry name" value="PBPb"/>
    <property type="match status" value="1"/>
</dbReference>
<dbReference type="AlphaFoldDB" id="A0A7W3JUS0"/>
<evidence type="ECO:0000313" key="5">
    <source>
        <dbReference type="Proteomes" id="UP000524237"/>
    </source>
</evidence>
<dbReference type="PANTHER" id="PTHR35936:SF17">
    <property type="entry name" value="ARGININE-BINDING EXTRACELLULAR PROTEIN ARTP"/>
    <property type="match status" value="1"/>
</dbReference>